<feature type="region of interest" description="Disordered" evidence="1">
    <location>
        <begin position="306"/>
        <end position="333"/>
    </location>
</feature>
<organism evidence="2 3">
    <name type="scientific">Microthlaspi erraticum</name>
    <dbReference type="NCBI Taxonomy" id="1685480"/>
    <lineage>
        <taxon>Eukaryota</taxon>
        <taxon>Viridiplantae</taxon>
        <taxon>Streptophyta</taxon>
        <taxon>Embryophyta</taxon>
        <taxon>Tracheophyta</taxon>
        <taxon>Spermatophyta</taxon>
        <taxon>Magnoliopsida</taxon>
        <taxon>eudicotyledons</taxon>
        <taxon>Gunneridae</taxon>
        <taxon>Pentapetalae</taxon>
        <taxon>rosids</taxon>
        <taxon>malvids</taxon>
        <taxon>Brassicales</taxon>
        <taxon>Brassicaceae</taxon>
        <taxon>Coluteocarpeae</taxon>
        <taxon>Microthlaspi</taxon>
    </lineage>
</organism>
<feature type="compositionally biased region" description="Polar residues" evidence="1">
    <location>
        <begin position="1"/>
        <end position="24"/>
    </location>
</feature>
<dbReference type="EMBL" id="CACVBM020000543">
    <property type="protein sequence ID" value="CAA7020349.1"/>
    <property type="molecule type" value="Genomic_DNA"/>
</dbReference>
<feature type="compositionally biased region" description="Basic and acidic residues" evidence="1">
    <location>
        <begin position="423"/>
        <end position="441"/>
    </location>
</feature>
<evidence type="ECO:0000313" key="3">
    <source>
        <dbReference type="Proteomes" id="UP000467841"/>
    </source>
</evidence>
<reference evidence="2" key="1">
    <citation type="submission" date="2020-01" db="EMBL/GenBank/DDBJ databases">
        <authorList>
            <person name="Mishra B."/>
        </authorList>
    </citation>
    <scope>NUCLEOTIDE SEQUENCE [LARGE SCALE GENOMIC DNA]</scope>
</reference>
<feature type="compositionally biased region" description="Basic and acidic residues" evidence="1">
    <location>
        <begin position="398"/>
        <end position="410"/>
    </location>
</feature>
<feature type="region of interest" description="Disordered" evidence="1">
    <location>
        <begin position="1"/>
        <end position="161"/>
    </location>
</feature>
<evidence type="ECO:0000256" key="1">
    <source>
        <dbReference type="SAM" id="MobiDB-lite"/>
    </source>
</evidence>
<gene>
    <name evidence="2" type="ORF">MERR_LOCUS7584</name>
</gene>
<keyword evidence="3" id="KW-1185">Reference proteome</keyword>
<feature type="compositionally biased region" description="Basic and acidic residues" evidence="1">
    <location>
        <begin position="306"/>
        <end position="326"/>
    </location>
</feature>
<evidence type="ECO:0000313" key="2">
    <source>
        <dbReference type="EMBL" id="CAA7020349.1"/>
    </source>
</evidence>
<sequence length="594" mass="67157">MANSKENTPTGSPSPSEENLSDSLPGTIDKSLPAEGRDKPVPTRNPSFSPQRSVSPRRSTSPQRSPPPRKDESPPPSAPRRSRKSSSSDKPRSSKKSSSSEKILKLMENLVKPLADGFESMRAQQKKTQEQVEALAREDDENPSSPTDGTTPRPAHFRRLTTQELERVNRRLDEVDSKVHRATSSAPELTKALADTRRSPLTRRLRQIELHERVRLKIDSYTGEEDPKKWLTAFNLAMRREKYKSYDEREANYCQRPAEALRNGLWYDSKFKEDLSLKPPATLEDAFHRSRNYIFLEEDQRFYAEKHGDRRATSTKPREEPMEARRRHDPKRSLLTAFAAADDEFEQEHAAAVSMPQDINSLGDDNDTKAFCKFHGRTGHATENCKHLMSNLMRMYHRGEIPPMDGDRSQGKSFPPKPPKSGQQEKRGRQPRPRKDAEKAEAPLGKRNRDDHDDLPPPPKRQVSMIMGGFLDNDDSISAIKEYERKAVAAQRYPYIHKGIPTISFTDKDASGLDIPHLDPLVITLQIHDCDVAKVLVDTGSTVNLIFLETLNRMGWRKDLSNLHPVPSPVSPPSMFTAVAQSGSPFMSAEFQSS</sequence>
<dbReference type="OrthoDB" id="1751727at2759"/>
<protein>
    <recommendedName>
        <fullName evidence="4">Retrotransposon gag domain-containing protein</fullName>
    </recommendedName>
</protein>
<name>A0A6D2HVR1_9BRAS</name>
<accession>A0A6D2HVR1</accession>
<dbReference type="AlphaFoldDB" id="A0A6D2HVR1"/>
<proteinExistence type="predicted"/>
<comment type="caution">
    <text evidence="2">The sequence shown here is derived from an EMBL/GenBank/DDBJ whole genome shotgun (WGS) entry which is preliminary data.</text>
</comment>
<evidence type="ECO:0008006" key="4">
    <source>
        <dbReference type="Google" id="ProtNLM"/>
    </source>
</evidence>
<feature type="compositionally biased region" description="Low complexity" evidence="1">
    <location>
        <begin position="46"/>
        <end position="63"/>
    </location>
</feature>
<dbReference type="Proteomes" id="UP000467841">
    <property type="component" value="Unassembled WGS sequence"/>
</dbReference>
<feature type="region of interest" description="Disordered" evidence="1">
    <location>
        <begin position="398"/>
        <end position="464"/>
    </location>
</feature>
<feature type="compositionally biased region" description="Basic and acidic residues" evidence="1">
    <location>
        <begin position="86"/>
        <end position="105"/>
    </location>
</feature>